<name>A0ABR9CSD6_9HYPH</name>
<sequence length="278" mass="31332">MIQKPVLGEITQGTLFTCAIADRYADKRVHGLAITARCDIANNKYPVLNYLPVVTLLDWLHCDGIEILIENSRKNQSGSFDTILKQASIATSVLETIPRQTVVTSFFDDTNATKTRKKLAARAHELADQLDRLEALDLDCVKDRNWFLSAHQKEVSALIKELINNKVSSFYYLPSVTDENENEGYVVLLRESAFLPRRIAKEVANGLDRPVSSNSWLDSHLSFAHDDFAMPVGRIPSPNIEHILQTFSYMFGRIGLEDYSSDFVSDVCARNFLKEETA</sequence>
<reference evidence="2" key="1">
    <citation type="submission" date="2020-09" db="EMBL/GenBank/DDBJ databases">
        <title>The genome sequence of strain Labrenzia suaedae 4C16A.</title>
        <authorList>
            <person name="Liu Y."/>
        </authorList>
    </citation>
    <scope>NUCLEOTIDE SEQUENCE [LARGE SCALE GENOMIC DNA]</scope>
    <source>
        <strain evidence="2">4C16A</strain>
    </source>
</reference>
<dbReference type="EMBL" id="JACYXI010000013">
    <property type="protein sequence ID" value="MBD8893514.1"/>
    <property type="molecule type" value="Genomic_DNA"/>
</dbReference>
<proteinExistence type="predicted"/>
<comment type="caution">
    <text evidence="1">The sequence shown here is derived from an EMBL/GenBank/DDBJ whole genome shotgun (WGS) entry which is preliminary data.</text>
</comment>
<evidence type="ECO:0000313" key="1">
    <source>
        <dbReference type="EMBL" id="MBD8893514.1"/>
    </source>
</evidence>
<keyword evidence="2" id="KW-1185">Reference proteome</keyword>
<dbReference type="Proteomes" id="UP000632063">
    <property type="component" value="Unassembled WGS sequence"/>
</dbReference>
<evidence type="ECO:0000313" key="2">
    <source>
        <dbReference type="Proteomes" id="UP000632063"/>
    </source>
</evidence>
<evidence type="ECO:0008006" key="3">
    <source>
        <dbReference type="Google" id="ProtNLM"/>
    </source>
</evidence>
<protein>
    <recommendedName>
        <fullName evidence="3">Cyclodipeptide synthase</fullName>
    </recommendedName>
</protein>
<accession>A0ABR9CSD6</accession>
<dbReference type="RefSeq" id="WP_192149635.1">
    <property type="nucleotide sequence ID" value="NZ_JACYXI010000013.1"/>
</dbReference>
<reference evidence="1 2" key="2">
    <citation type="journal article" date="2021" name="Int. J. Syst. Evol. Microbiol.">
        <title>Roseibium litorale sp. nov., isolated from a tidal flat sediment and proposal for the reclassification of Labrenzia polysiphoniae as Roseibium polysiphoniae comb. nov.</title>
        <authorList>
            <person name="Liu Y."/>
            <person name="Pei T."/>
            <person name="Du J."/>
            <person name="Chao M."/>
            <person name="Deng M.R."/>
            <person name="Zhu H."/>
        </authorList>
    </citation>
    <scope>NUCLEOTIDE SEQUENCE [LARGE SCALE GENOMIC DNA]</scope>
    <source>
        <strain evidence="1 2">4C16A</strain>
    </source>
</reference>
<organism evidence="1 2">
    <name type="scientific">Roseibium litorale</name>
    <dbReference type="NCBI Taxonomy" id="2803841"/>
    <lineage>
        <taxon>Bacteria</taxon>
        <taxon>Pseudomonadati</taxon>
        <taxon>Pseudomonadota</taxon>
        <taxon>Alphaproteobacteria</taxon>
        <taxon>Hyphomicrobiales</taxon>
        <taxon>Stappiaceae</taxon>
        <taxon>Roseibium</taxon>
    </lineage>
</organism>
<gene>
    <name evidence="1" type="ORF">IG616_18360</name>
</gene>